<dbReference type="Proteomes" id="UP000183063">
    <property type="component" value="Unassembled WGS sequence"/>
</dbReference>
<gene>
    <name evidence="1" type="ORF">RTCCBAU85039_3475</name>
    <name evidence="2" type="ORF">SAMN05216228_101736</name>
</gene>
<proteinExistence type="predicted"/>
<dbReference type="AlphaFoldDB" id="A0A1H8PMN1"/>
<dbReference type="EMBL" id="FOCV01000017">
    <property type="protein sequence ID" value="SEO43232.1"/>
    <property type="molecule type" value="Genomic_DNA"/>
</dbReference>
<reference evidence="1" key="3">
    <citation type="submission" date="2016-10" db="EMBL/GenBank/DDBJ databases">
        <authorList>
            <person name="de Groot N.N."/>
        </authorList>
    </citation>
    <scope>NUCLEOTIDE SEQUENCE [LARGE SCALE GENOMIC DNA]</scope>
    <source>
        <strain evidence="1">CCBAU85039</strain>
    </source>
</reference>
<evidence type="ECO:0000313" key="4">
    <source>
        <dbReference type="Proteomes" id="UP000198939"/>
    </source>
</evidence>
<evidence type="ECO:0000313" key="1">
    <source>
        <dbReference type="EMBL" id="SEH98203.1"/>
    </source>
</evidence>
<evidence type="ECO:0000313" key="2">
    <source>
        <dbReference type="EMBL" id="SEO43232.1"/>
    </source>
</evidence>
<keyword evidence="4" id="KW-1185">Reference proteome</keyword>
<sequence>MNSTAATLESDRELIRALARHLAEEGPDAEEARQTVKTLVEGAPPKTGGILAALRR</sequence>
<accession>A0A1H8PMN1</accession>
<protein>
    <submittedName>
        <fullName evidence="1">Uncharacterized protein</fullName>
    </submittedName>
</protein>
<dbReference type="EMBL" id="FNXB01000017">
    <property type="protein sequence ID" value="SEH98203.1"/>
    <property type="molecule type" value="Genomic_DNA"/>
</dbReference>
<reference evidence="3" key="2">
    <citation type="submission" date="2016-10" db="EMBL/GenBank/DDBJ databases">
        <authorList>
            <person name="Wibberg D."/>
        </authorList>
    </citation>
    <scope>NUCLEOTIDE SEQUENCE [LARGE SCALE GENOMIC DNA]</scope>
</reference>
<dbReference type="STRING" id="501024.RTCCBAU85039_3475"/>
<name>A0A1H8PMN1_9HYPH</name>
<organism evidence="1 3">
    <name type="scientific">Rhizobium tibeticum</name>
    <dbReference type="NCBI Taxonomy" id="501024"/>
    <lineage>
        <taxon>Bacteria</taxon>
        <taxon>Pseudomonadati</taxon>
        <taxon>Pseudomonadota</taxon>
        <taxon>Alphaproteobacteria</taxon>
        <taxon>Hyphomicrobiales</taxon>
        <taxon>Rhizobiaceae</taxon>
        <taxon>Rhizobium/Agrobacterium group</taxon>
        <taxon>Rhizobium</taxon>
    </lineage>
</organism>
<dbReference type="Proteomes" id="UP000198939">
    <property type="component" value="Unassembled WGS sequence"/>
</dbReference>
<evidence type="ECO:0000313" key="3">
    <source>
        <dbReference type="Proteomes" id="UP000183063"/>
    </source>
</evidence>
<reference evidence="2 4" key="1">
    <citation type="submission" date="2016-10" db="EMBL/GenBank/DDBJ databases">
        <authorList>
            <person name="Varghese N."/>
            <person name="Submissions S."/>
        </authorList>
    </citation>
    <scope>NUCLEOTIDE SEQUENCE [LARGE SCALE GENOMIC DNA]</scope>
    <source>
        <strain evidence="2 4">CGMCC 1.7071</strain>
    </source>
</reference>